<sequence>MSNYTPPKIHHVDLKFKDLATGSTALNFGAENAETASLDAVINTAFIATMQAQTYDYNALSSVISTRFESYITGVVGDASTIESNVNTAFNAAINAVVIDRFCSLESTIQTNFKSESNARFDINFNRGVFGETLYPFQSRAKVLSNSIGLVWSDPYIRAHKNGFQFEFGATRSIQPFNRFDKGLNLHRAVRAVYEQAVTLRGVSGFVWQENKLAFITENLVFEESKKLKIHAIFDWVELVRKNKIIRYSHEVAHVFEKRYQFTADQGLEFITTDAIPWEKAKSIHYRKHAIQPWPKPEEITPEGWNKKSIRLNFCCTTDEVDRLNAHLNFEPDKCLPDPQKPKIPEISNKNWWYIVNELSVTRLDNGENINVLDGNYSSDRSRWCWSYSLTVPNSEISKLEPINAQPVILKIMVNGHEHHMLLENRSRSQKFGYITYTLSGRSQSALLDAPYAPTRTYLQENERTSVQLAQAELDRVNNQAELNWKLVDALGWIVPINSLSYSNQTPIAVIKMLAESAGGFVYSEKAGNKLTIKPKYKKTFWDNVILNDYDRLIPESNVTDLSTDYELYPDYNGITLSNDRNGNTGQVKRSGTAADILLETVNNPLFTVDSMGAFGKAELAKAGMVETHSIAMPNSVEIGECSPGELIGFNGSWWGIVDAVSVSFTHAVTNQAIKVERVNRDE</sequence>
<dbReference type="EMBL" id="CP092085">
    <property type="protein sequence ID" value="UUN95936.1"/>
    <property type="molecule type" value="Genomic_DNA"/>
</dbReference>
<dbReference type="RefSeq" id="WP_198114827.1">
    <property type="nucleotide sequence ID" value="NZ_CP066121.1"/>
</dbReference>
<gene>
    <name evidence="1" type="ORF">I9054_011115</name>
</gene>
<reference evidence="1" key="1">
    <citation type="submission" date="2022-02" db="EMBL/GenBank/DDBJ databases">
        <title>Characterization of Tn125 harboring carbapenem-resistant Acinetobacter bereziniae clinical isolates.</title>
        <authorList>
            <person name="Wong N.-K."/>
            <person name="Pan Q."/>
        </authorList>
    </citation>
    <scope>NUCLEOTIDE SEQUENCE</scope>
    <source>
        <strain evidence="1">GD03393</strain>
    </source>
</reference>
<dbReference type="AlphaFoldDB" id="A0A8I1AHP0"/>
<evidence type="ECO:0000313" key="1">
    <source>
        <dbReference type="EMBL" id="UUN95936.1"/>
    </source>
</evidence>
<proteinExistence type="predicted"/>
<protein>
    <submittedName>
        <fullName evidence="1">Uncharacterized protein</fullName>
    </submittedName>
</protein>
<accession>A0A8I1AHP0</accession>
<organism evidence="1 2">
    <name type="scientific">Acinetobacter bereziniae</name>
    <name type="common">Acinetobacter genomosp. 10</name>
    <dbReference type="NCBI Taxonomy" id="106648"/>
    <lineage>
        <taxon>Bacteria</taxon>
        <taxon>Pseudomonadati</taxon>
        <taxon>Pseudomonadota</taxon>
        <taxon>Gammaproteobacteria</taxon>
        <taxon>Moraxellales</taxon>
        <taxon>Moraxellaceae</taxon>
        <taxon>Acinetobacter</taxon>
    </lineage>
</organism>
<dbReference type="Proteomes" id="UP000644140">
    <property type="component" value="Chromosome"/>
</dbReference>
<evidence type="ECO:0000313" key="2">
    <source>
        <dbReference type="Proteomes" id="UP000644140"/>
    </source>
</evidence>
<name>A0A8I1AHP0_ACIBZ</name>